<evidence type="ECO:0000256" key="5">
    <source>
        <dbReference type="ARBA" id="ARBA00023136"/>
    </source>
</evidence>
<evidence type="ECO:0000256" key="4">
    <source>
        <dbReference type="ARBA" id="ARBA00022989"/>
    </source>
</evidence>
<dbReference type="Gene3D" id="1.20.1440.20">
    <property type="entry name" value="LemA-like domain"/>
    <property type="match status" value="1"/>
</dbReference>
<name>A0A7W8CVH2_9FIRM</name>
<evidence type="ECO:0000313" key="7">
    <source>
        <dbReference type="Proteomes" id="UP000539953"/>
    </source>
</evidence>
<protein>
    <submittedName>
        <fullName evidence="6">LemA protein</fullName>
    </submittedName>
</protein>
<evidence type="ECO:0000256" key="3">
    <source>
        <dbReference type="ARBA" id="ARBA00022692"/>
    </source>
</evidence>
<dbReference type="AlphaFoldDB" id="A0A7W8CVH2"/>
<dbReference type="EMBL" id="JACHHK010000001">
    <property type="protein sequence ID" value="MBB5182376.1"/>
    <property type="molecule type" value="Genomic_DNA"/>
</dbReference>
<dbReference type="PANTHER" id="PTHR34478">
    <property type="entry name" value="PROTEIN LEMA"/>
    <property type="match status" value="1"/>
</dbReference>
<keyword evidence="5" id="KW-0472">Membrane</keyword>
<proteinExistence type="inferred from homology"/>
<evidence type="ECO:0000313" key="6">
    <source>
        <dbReference type="EMBL" id="MBB5182376.1"/>
    </source>
</evidence>
<dbReference type="InterPro" id="IPR007156">
    <property type="entry name" value="MamQ_LemA"/>
</dbReference>
<dbReference type="RefSeq" id="WP_183326987.1">
    <property type="nucleotide sequence ID" value="NZ_JACHHK010000001.1"/>
</dbReference>
<dbReference type="InterPro" id="IPR023353">
    <property type="entry name" value="LemA-like_dom_sf"/>
</dbReference>
<sequence length="180" mass="20506">MIILIIVIAVIVIWLIAGYNGFVRLRNNCDEAYATMDVYLKKRFDLIPNLVDTVKGYTKYESETLKAVVDARNRVQNAGNDQEKLQGETQLTGAIRNIFALAEAYPDLKASENFNTLMQQLNQTEQDIANARKYYNAVVKQLNTKCESFPSNLIAGMFHFTKRPLFEAAAEERENVKVNF</sequence>
<evidence type="ECO:0000256" key="1">
    <source>
        <dbReference type="ARBA" id="ARBA00004167"/>
    </source>
</evidence>
<evidence type="ECO:0000256" key="2">
    <source>
        <dbReference type="ARBA" id="ARBA00008854"/>
    </source>
</evidence>
<comment type="similarity">
    <text evidence="2">Belongs to the LemA family.</text>
</comment>
<accession>A0A7W8CVH2</accession>
<dbReference type="SUPFAM" id="SSF140478">
    <property type="entry name" value="LemA-like"/>
    <property type="match status" value="1"/>
</dbReference>
<keyword evidence="7" id="KW-1185">Reference proteome</keyword>
<reference evidence="6 7" key="1">
    <citation type="submission" date="2020-08" db="EMBL/GenBank/DDBJ databases">
        <title>Genomic Encyclopedia of Type Strains, Phase IV (KMG-IV): sequencing the most valuable type-strain genomes for metagenomic binning, comparative biology and taxonomic classification.</title>
        <authorList>
            <person name="Goeker M."/>
        </authorList>
    </citation>
    <scope>NUCLEOTIDE SEQUENCE [LARGE SCALE GENOMIC DNA]</scope>
    <source>
        <strain evidence="6 7">DSM 25799</strain>
    </source>
</reference>
<gene>
    <name evidence="6" type="ORF">HNQ47_000379</name>
</gene>
<comment type="caution">
    <text evidence="6">The sequence shown here is derived from an EMBL/GenBank/DDBJ whole genome shotgun (WGS) entry which is preliminary data.</text>
</comment>
<dbReference type="Pfam" id="PF04011">
    <property type="entry name" value="LemA"/>
    <property type="match status" value="1"/>
</dbReference>
<comment type="subcellular location">
    <subcellularLocation>
        <location evidence="1">Membrane</location>
        <topology evidence="1">Single-pass membrane protein</topology>
    </subcellularLocation>
</comment>
<dbReference type="PANTHER" id="PTHR34478:SF2">
    <property type="entry name" value="MEMBRANE PROTEIN"/>
    <property type="match status" value="1"/>
</dbReference>
<dbReference type="Proteomes" id="UP000539953">
    <property type="component" value="Unassembled WGS sequence"/>
</dbReference>
<keyword evidence="4" id="KW-1133">Transmembrane helix</keyword>
<keyword evidence="3" id="KW-0812">Transmembrane</keyword>
<dbReference type="GO" id="GO:0016020">
    <property type="term" value="C:membrane"/>
    <property type="evidence" value="ECO:0007669"/>
    <property type="project" value="UniProtKB-SubCell"/>
</dbReference>
<organism evidence="6 7">
    <name type="scientific">Catenisphaera adipataccumulans</name>
    <dbReference type="NCBI Taxonomy" id="700500"/>
    <lineage>
        <taxon>Bacteria</taxon>
        <taxon>Bacillati</taxon>
        <taxon>Bacillota</taxon>
        <taxon>Erysipelotrichia</taxon>
        <taxon>Erysipelotrichales</taxon>
        <taxon>Erysipelotrichaceae</taxon>
        <taxon>Catenisphaera</taxon>
    </lineage>
</organism>